<dbReference type="NCBIfam" id="NF000595">
    <property type="entry name" value="PRK00015.1-3"/>
    <property type="match status" value="1"/>
</dbReference>
<feature type="binding site" evidence="14 15">
    <location>
        <position position="109"/>
    </location>
    <ligand>
        <name>a divalent metal cation</name>
        <dbReference type="ChEBI" id="CHEBI:60240"/>
    </ligand>
</feature>
<dbReference type="SUPFAM" id="SSF53098">
    <property type="entry name" value="Ribonuclease H-like"/>
    <property type="match status" value="1"/>
</dbReference>
<evidence type="ECO:0000256" key="14">
    <source>
        <dbReference type="HAMAP-Rule" id="MF_00052"/>
    </source>
</evidence>
<comment type="similarity">
    <text evidence="5 14 16">Belongs to the RNase HII family.</text>
</comment>
<organism evidence="18 19">
    <name type="scientific">Candidatus Methylomirabilis limnetica</name>
    <dbReference type="NCBI Taxonomy" id="2033718"/>
    <lineage>
        <taxon>Bacteria</taxon>
        <taxon>Candidatus Methylomirabilota</taxon>
        <taxon>Candidatus Methylomirabilia</taxon>
        <taxon>Candidatus Methylomirabilales</taxon>
        <taxon>Candidatus Methylomirabilaceae</taxon>
        <taxon>Candidatus Methylomirabilis</taxon>
    </lineage>
</organism>
<keyword evidence="11 14" id="KW-0255">Endonuclease</keyword>
<evidence type="ECO:0000256" key="6">
    <source>
        <dbReference type="ARBA" id="ARBA00012180"/>
    </source>
</evidence>
<gene>
    <name evidence="14" type="primary">rnhB</name>
    <name evidence="18" type="ORF">CLG94_05790</name>
</gene>
<evidence type="ECO:0000256" key="8">
    <source>
        <dbReference type="ARBA" id="ARBA00022490"/>
    </source>
</evidence>
<comment type="function">
    <text evidence="3 14 16">Endonuclease that specifically degrades the RNA of RNA-DNA hybrids.</text>
</comment>
<dbReference type="GO" id="GO:0004523">
    <property type="term" value="F:RNA-DNA hybrid ribonuclease activity"/>
    <property type="evidence" value="ECO:0007669"/>
    <property type="project" value="UniProtKB-UniRule"/>
</dbReference>
<dbReference type="HAMAP" id="MF_00052_B">
    <property type="entry name" value="RNase_HII_B"/>
    <property type="match status" value="1"/>
</dbReference>
<dbReference type="GO" id="GO:0006298">
    <property type="term" value="P:mismatch repair"/>
    <property type="evidence" value="ECO:0007669"/>
    <property type="project" value="TreeGrafter"/>
</dbReference>
<dbReference type="InterPro" id="IPR036397">
    <property type="entry name" value="RNaseH_sf"/>
</dbReference>
<keyword evidence="9 14" id="KW-0540">Nuclease</keyword>
<dbReference type="InterPro" id="IPR024567">
    <property type="entry name" value="RNase_HII/HIII_dom"/>
</dbReference>
<evidence type="ECO:0000256" key="1">
    <source>
        <dbReference type="ARBA" id="ARBA00000077"/>
    </source>
</evidence>
<evidence type="ECO:0000256" key="5">
    <source>
        <dbReference type="ARBA" id="ARBA00007383"/>
    </source>
</evidence>
<keyword evidence="12 14" id="KW-0378">Hydrolase</keyword>
<evidence type="ECO:0000256" key="16">
    <source>
        <dbReference type="RuleBase" id="RU003515"/>
    </source>
</evidence>
<evidence type="ECO:0000256" key="13">
    <source>
        <dbReference type="ARBA" id="ARBA00023211"/>
    </source>
</evidence>
<accession>A0A2T4TYU2</accession>
<feature type="domain" description="RNase H type-2" evidence="17">
    <location>
        <begin position="11"/>
        <end position="195"/>
    </location>
</feature>
<feature type="binding site" evidence="14 15">
    <location>
        <position position="17"/>
    </location>
    <ligand>
        <name>a divalent metal cation</name>
        <dbReference type="ChEBI" id="CHEBI:60240"/>
    </ligand>
</feature>
<dbReference type="PANTHER" id="PTHR10954">
    <property type="entry name" value="RIBONUCLEASE H2 SUBUNIT A"/>
    <property type="match status" value="1"/>
</dbReference>
<feature type="binding site" evidence="14 15">
    <location>
        <position position="18"/>
    </location>
    <ligand>
        <name>a divalent metal cation</name>
        <dbReference type="ChEBI" id="CHEBI:60240"/>
    </ligand>
</feature>
<evidence type="ECO:0000259" key="17">
    <source>
        <dbReference type="PROSITE" id="PS51975"/>
    </source>
</evidence>
<evidence type="ECO:0000313" key="19">
    <source>
        <dbReference type="Proteomes" id="UP000241436"/>
    </source>
</evidence>
<keyword evidence="8 14" id="KW-0963">Cytoplasm</keyword>
<proteinExistence type="inferred from homology"/>
<dbReference type="GO" id="GO:0005737">
    <property type="term" value="C:cytoplasm"/>
    <property type="evidence" value="ECO:0007669"/>
    <property type="project" value="UniProtKB-SubCell"/>
</dbReference>
<evidence type="ECO:0000256" key="12">
    <source>
        <dbReference type="ARBA" id="ARBA00022801"/>
    </source>
</evidence>
<dbReference type="InterPro" id="IPR022898">
    <property type="entry name" value="RNase_HII"/>
</dbReference>
<evidence type="ECO:0000256" key="4">
    <source>
        <dbReference type="ARBA" id="ARBA00004496"/>
    </source>
</evidence>
<comment type="cofactor">
    <cofactor evidence="2">
        <name>Mg(2+)</name>
        <dbReference type="ChEBI" id="CHEBI:18420"/>
    </cofactor>
</comment>
<dbReference type="GO" id="GO:0043137">
    <property type="term" value="P:DNA replication, removal of RNA primer"/>
    <property type="evidence" value="ECO:0007669"/>
    <property type="project" value="TreeGrafter"/>
</dbReference>
<dbReference type="AlphaFoldDB" id="A0A2T4TYU2"/>
<dbReference type="PROSITE" id="PS51975">
    <property type="entry name" value="RNASE_H_2"/>
    <property type="match status" value="1"/>
</dbReference>
<sequence>METCLRTAGYHLIAGVDEAGRGSLAGPVVAAAVILPPTCAIDGVDDSKALSAHRREQLDLAIRAEAMAIGFGVIQEEVIDAINILQATMLAMRRAIEDLNPPPDFVLIDGDRSPNCSSPHRLIPSGDRLCFSISAASILAKVGRDRIMQAYDLALPQYGFSRHKGYGTPEHLSAIARFGASPIHRKSFRGVREYV</sequence>
<dbReference type="OrthoDB" id="9803420at2"/>
<reference evidence="18 19" key="1">
    <citation type="submission" date="2017-09" db="EMBL/GenBank/DDBJ databases">
        <title>Bloom of a denitrifying methanotroph, Candidatus Methylomirabilis limnetica, in a deep stratified lake.</title>
        <authorList>
            <person name="Graf J.S."/>
            <person name="Marchant H.K."/>
            <person name="Tienken D."/>
            <person name="Hach P.F."/>
            <person name="Brand A."/>
            <person name="Schubert C.J."/>
            <person name="Kuypers M.M."/>
            <person name="Milucka J."/>
        </authorList>
    </citation>
    <scope>NUCLEOTIDE SEQUENCE [LARGE SCALE GENOMIC DNA]</scope>
    <source>
        <strain evidence="18 19">Zug</strain>
    </source>
</reference>
<dbReference type="InterPro" id="IPR001352">
    <property type="entry name" value="RNase_HII/HIII"/>
</dbReference>
<dbReference type="FunFam" id="3.30.420.10:FF:000006">
    <property type="entry name" value="Ribonuclease HII"/>
    <property type="match status" value="1"/>
</dbReference>
<dbReference type="NCBIfam" id="NF000594">
    <property type="entry name" value="PRK00015.1-1"/>
    <property type="match status" value="1"/>
</dbReference>
<comment type="caution">
    <text evidence="18">The sequence shown here is derived from an EMBL/GenBank/DDBJ whole genome shotgun (WGS) entry which is preliminary data.</text>
</comment>
<dbReference type="GO" id="GO:0032299">
    <property type="term" value="C:ribonuclease H2 complex"/>
    <property type="evidence" value="ECO:0007669"/>
    <property type="project" value="TreeGrafter"/>
</dbReference>
<dbReference type="GO" id="GO:0003723">
    <property type="term" value="F:RNA binding"/>
    <property type="evidence" value="ECO:0007669"/>
    <property type="project" value="UniProtKB-UniRule"/>
</dbReference>
<dbReference type="GO" id="GO:0030145">
    <property type="term" value="F:manganese ion binding"/>
    <property type="evidence" value="ECO:0007669"/>
    <property type="project" value="UniProtKB-UniRule"/>
</dbReference>
<comment type="catalytic activity">
    <reaction evidence="1 14 15 16">
        <text>Endonucleolytic cleavage to 5'-phosphomonoester.</text>
        <dbReference type="EC" id="3.1.26.4"/>
    </reaction>
</comment>
<reference evidence="19" key="2">
    <citation type="journal article" date="2018" name="Environ. Microbiol.">
        <title>Bloom of a denitrifying methanotroph, 'Candidatus Methylomirabilis limnetica', in a deep stratified lake.</title>
        <authorList>
            <person name="Graf J.S."/>
            <person name="Mayr M.J."/>
            <person name="Marchant H.K."/>
            <person name="Tienken D."/>
            <person name="Hach P.F."/>
            <person name="Brand A."/>
            <person name="Schubert C.J."/>
            <person name="Kuypers M.M."/>
            <person name="Milucka J."/>
        </authorList>
    </citation>
    <scope>NUCLEOTIDE SEQUENCE [LARGE SCALE GENOMIC DNA]</scope>
    <source>
        <strain evidence="19">Zug</strain>
    </source>
</reference>
<dbReference type="Proteomes" id="UP000241436">
    <property type="component" value="Unassembled WGS sequence"/>
</dbReference>
<dbReference type="EMBL" id="NVQC01000017">
    <property type="protein sequence ID" value="PTL36276.1"/>
    <property type="molecule type" value="Genomic_DNA"/>
</dbReference>
<evidence type="ECO:0000256" key="3">
    <source>
        <dbReference type="ARBA" id="ARBA00004065"/>
    </source>
</evidence>
<evidence type="ECO:0000256" key="11">
    <source>
        <dbReference type="ARBA" id="ARBA00022759"/>
    </source>
</evidence>
<keyword evidence="13 14" id="KW-0464">Manganese</keyword>
<evidence type="ECO:0000313" key="18">
    <source>
        <dbReference type="EMBL" id="PTL36276.1"/>
    </source>
</evidence>
<evidence type="ECO:0000256" key="10">
    <source>
        <dbReference type="ARBA" id="ARBA00022723"/>
    </source>
</evidence>
<dbReference type="InterPro" id="IPR012337">
    <property type="entry name" value="RNaseH-like_sf"/>
</dbReference>
<evidence type="ECO:0000256" key="7">
    <source>
        <dbReference type="ARBA" id="ARBA00019179"/>
    </source>
</evidence>
<evidence type="ECO:0000256" key="15">
    <source>
        <dbReference type="PROSITE-ProRule" id="PRU01319"/>
    </source>
</evidence>
<comment type="cofactor">
    <cofactor evidence="14 15">
        <name>Mn(2+)</name>
        <dbReference type="ChEBI" id="CHEBI:29035"/>
    </cofactor>
    <cofactor evidence="14 15">
        <name>Mg(2+)</name>
        <dbReference type="ChEBI" id="CHEBI:18420"/>
    </cofactor>
    <text evidence="14 15">Manganese or magnesium. Binds 1 divalent metal ion per monomer in the absence of substrate. May bind a second metal ion after substrate binding.</text>
</comment>
<dbReference type="Pfam" id="PF01351">
    <property type="entry name" value="RNase_HII"/>
    <property type="match status" value="1"/>
</dbReference>
<dbReference type="Gene3D" id="3.30.420.10">
    <property type="entry name" value="Ribonuclease H-like superfamily/Ribonuclease H"/>
    <property type="match status" value="1"/>
</dbReference>
<evidence type="ECO:0000256" key="2">
    <source>
        <dbReference type="ARBA" id="ARBA00001946"/>
    </source>
</evidence>
<keyword evidence="19" id="KW-1185">Reference proteome</keyword>
<keyword evidence="10 14" id="KW-0479">Metal-binding</keyword>
<dbReference type="PANTHER" id="PTHR10954:SF18">
    <property type="entry name" value="RIBONUCLEASE HII"/>
    <property type="match status" value="1"/>
</dbReference>
<evidence type="ECO:0000256" key="9">
    <source>
        <dbReference type="ARBA" id="ARBA00022722"/>
    </source>
</evidence>
<dbReference type="EC" id="3.1.26.4" evidence="6 14"/>
<protein>
    <recommendedName>
        <fullName evidence="7 14">Ribonuclease HII</fullName>
        <shortName evidence="14">RNase HII</shortName>
        <ecNumber evidence="6 14">3.1.26.4</ecNumber>
    </recommendedName>
</protein>
<name>A0A2T4TYU2_9BACT</name>
<dbReference type="CDD" id="cd07182">
    <property type="entry name" value="RNase_HII_bacteria_HII_like"/>
    <property type="match status" value="1"/>
</dbReference>
<comment type="subcellular location">
    <subcellularLocation>
        <location evidence="4 14">Cytoplasm</location>
    </subcellularLocation>
</comment>